<protein>
    <submittedName>
        <fullName evidence="9">ABC transporter permease</fullName>
    </submittedName>
</protein>
<dbReference type="SUPFAM" id="SSF161098">
    <property type="entry name" value="MetI-like"/>
    <property type="match status" value="1"/>
</dbReference>
<comment type="caution">
    <text evidence="9">The sequence shown here is derived from an EMBL/GenBank/DDBJ whole genome shotgun (WGS) entry which is preliminary data.</text>
</comment>
<comment type="similarity">
    <text evidence="7">Belongs to the binding-protein-dependent transport system permease family.</text>
</comment>
<name>A0ABT7UK09_9FIRM</name>
<dbReference type="PANTHER" id="PTHR43163">
    <property type="entry name" value="DIPEPTIDE TRANSPORT SYSTEM PERMEASE PROTEIN DPPB-RELATED"/>
    <property type="match status" value="1"/>
</dbReference>
<keyword evidence="2 7" id="KW-0813">Transport</keyword>
<dbReference type="Proteomes" id="UP001529275">
    <property type="component" value="Unassembled WGS sequence"/>
</dbReference>
<accession>A0ABT7UK09</accession>
<feature type="transmembrane region" description="Helical" evidence="7">
    <location>
        <begin position="105"/>
        <end position="126"/>
    </location>
</feature>
<evidence type="ECO:0000256" key="2">
    <source>
        <dbReference type="ARBA" id="ARBA00022448"/>
    </source>
</evidence>
<dbReference type="InterPro" id="IPR045621">
    <property type="entry name" value="BPD_transp_1_N"/>
</dbReference>
<dbReference type="InterPro" id="IPR035906">
    <property type="entry name" value="MetI-like_sf"/>
</dbReference>
<reference evidence="9 10" key="2">
    <citation type="submission" date="2023-06" db="EMBL/GenBank/DDBJ databases">
        <authorList>
            <person name="Zeman M."/>
            <person name="Kubasova T."/>
            <person name="Jahodarova E."/>
            <person name="Nykrynova M."/>
            <person name="Rychlik I."/>
        </authorList>
    </citation>
    <scope>NUCLEOTIDE SEQUENCE [LARGE SCALE GENOMIC DNA]</scope>
    <source>
        <strain evidence="9 10">ET341</strain>
    </source>
</reference>
<evidence type="ECO:0000256" key="7">
    <source>
        <dbReference type="RuleBase" id="RU363032"/>
    </source>
</evidence>
<feature type="transmembrane region" description="Helical" evidence="7">
    <location>
        <begin position="15"/>
        <end position="36"/>
    </location>
</feature>
<dbReference type="PROSITE" id="PS50928">
    <property type="entry name" value="ABC_TM1"/>
    <property type="match status" value="1"/>
</dbReference>
<evidence type="ECO:0000259" key="8">
    <source>
        <dbReference type="PROSITE" id="PS50928"/>
    </source>
</evidence>
<dbReference type="CDD" id="cd06261">
    <property type="entry name" value="TM_PBP2"/>
    <property type="match status" value="1"/>
</dbReference>
<proteinExistence type="inferred from homology"/>
<organism evidence="9 10">
    <name type="scientific">Massilimicrobiota timonensis</name>
    <dbReference type="NCBI Taxonomy" id="1776392"/>
    <lineage>
        <taxon>Bacteria</taxon>
        <taxon>Bacillati</taxon>
        <taxon>Bacillota</taxon>
        <taxon>Erysipelotrichia</taxon>
        <taxon>Erysipelotrichales</taxon>
        <taxon>Erysipelotrichaceae</taxon>
        <taxon>Massilimicrobiota</taxon>
    </lineage>
</organism>
<evidence type="ECO:0000256" key="3">
    <source>
        <dbReference type="ARBA" id="ARBA00022475"/>
    </source>
</evidence>
<evidence type="ECO:0000256" key="4">
    <source>
        <dbReference type="ARBA" id="ARBA00022692"/>
    </source>
</evidence>
<keyword evidence="5 7" id="KW-1133">Transmembrane helix</keyword>
<dbReference type="PANTHER" id="PTHR43163:SF6">
    <property type="entry name" value="DIPEPTIDE TRANSPORT SYSTEM PERMEASE PROTEIN DPPB-RELATED"/>
    <property type="match status" value="1"/>
</dbReference>
<dbReference type="Pfam" id="PF00528">
    <property type="entry name" value="BPD_transp_1"/>
    <property type="match status" value="1"/>
</dbReference>
<evidence type="ECO:0000256" key="1">
    <source>
        <dbReference type="ARBA" id="ARBA00004651"/>
    </source>
</evidence>
<keyword evidence="6 7" id="KW-0472">Membrane</keyword>
<evidence type="ECO:0000256" key="6">
    <source>
        <dbReference type="ARBA" id="ARBA00023136"/>
    </source>
</evidence>
<feature type="transmembrane region" description="Helical" evidence="7">
    <location>
        <begin position="138"/>
        <end position="161"/>
    </location>
</feature>
<keyword evidence="10" id="KW-1185">Reference proteome</keyword>
<dbReference type="RefSeq" id="WP_087304309.1">
    <property type="nucleotide sequence ID" value="NZ_JAUDCK010000037.1"/>
</dbReference>
<evidence type="ECO:0000313" key="9">
    <source>
        <dbReference type="EMBL" id="MDM8196489.1"/>
    </source>
</evidence>
<feature type="transmembrane region" description="Helical" evidence="7">
    <location>
        <begin position="181"/>
        <end position="198"/>
    </location>
</feature>
<comment type="subcellular location">
    <subcellularLocation>
        <location evidence="1 7">Cell membrane</location>
        <topology evidence="1 7">Multi-pass membrane protein</topology>
    </subcellularLocation>
</comment>
<feature type="transmembrane region" description="Helical" evidence="7">
    <location>
        <begin position="283"/>
        <end position="309"/>
    </location>
</feature>
<feature type="transmembrane region" description="Helical" evidence="7">
    <location>
        <begin position="237"/>
        <end position="263"/>
    </location>
</feature>
<reference evidence="10" key="1">
    <citation type="submission" date="2023-06" db="EMBL/GenBank/DDBJ databases">
        <title>Identification and characterization of horizontal gene transfer across gut microbiota members of farm animals based on homology search.</title>
        <authorList>
            <person name="Zeman M."/>
            <person name="Kubasova T."/>
            <person name="Jahodarova E."/>
            <person name="Nykrynova M."/>
            <person name="Rychlik I."/>
        </authorList>
    </citation>
    <scope>NUCLEOTIDE SEQUENCE [LARGE SCALE GENOMIC DNA]</scope>
    <source>
        <strain evidence="10">ET341</strain>
    </source>
</reference>
<dbReference type="Gene3D" id="1.10.3720.10">
    <property type="entry name" value="MetI-like"/>
    <property type="match status" value="1"/>
</dbReference>
<gene>
    <name evidence="9" type="ORF">QUV98_09200</name>
</gene>
<evidence type="ECO:0000313" key="10">
    <source>
        <dbReference type="Proteomes" id="UP001529275"/>
    </source>
</evidence>
<evidence type="ECO:0000256" key="5">
    <source>
        <dbReference type="ARBA" id="ARBA00022989"/>
    </source>
</evidence>
<sequence length="320" mass="34592">MGKRKQLIKYILQRFLYAFVTILVLIVITFLMMHALPGDPISGDKAVSPAVKAALQAKFGLDKPMFEQLIIYISNALRGDFGASIKYGRDVSVILGTAFPYSAELGLRAMILAVFGGVAIGSLSAVRRGSKIDTFGMGIAVLGVSVPNFIVAGLLQYFVALQFNKLTGTVVFPITGWEGEMAKVLPSIALCLSPLASISRLMRTSMLDVLSSDYIKTAKAKGLSEKMIIFRHALRNACMPVLTVLGPTIASILTGSFVVEQVFSIPGMGRYFVTSIKEQDYTMIAGTTIFFGIFLIVSILVVDILYGVVDPRVNVAGKKE</sequence>
<keyword evidence="3" id="KW-1003">Cell membrane</keyword>
<dbReference type="EMBL" id="JAUDCK010000037">
    <property type="protein sequence ID" value="MDM8196489.1"/>
    <property type="molecule type" value="Genomic_DNA"/>
</dbReference>
<keyword evidence="4 7" id="KW-0812">Transmembrane</keyword>
<feature type="domain" description="ABC transmembrane type-1" evidence="8">
    <location>
        <begin position="99"/>
        <end position="306"/>
    </location>
</feature>
<dbReference type="Pfam" id="PF19300">
    <property type="entry name" value="BPD_transp_1_N"/>
    <property type="match status" value="1"/>
</dbReference>
<dbReference type="InterPro" id="IPR000515">
    <property type="entry name" value="MetI-like"/>
</dbReference>